<organism evidence="2 3">
    <name type="scientific">Caerostris extrusa</name>
    <name type="common">Bark spider</name>
    <name type="synonym">Caerostris bankana</name>
    <dbReference type="NCBI Taxonomy" id="172846"/>
    <lineage>
        <taxon>Eukaryota</taxon>
        <taxon>Metazoa</taxon>
        <taxon>Ecdysozoa</taxon>
        <taxon>Arthropoda</taxon>
        <taxon>Chelicerata</taxon>
        <taxon>Arachnida</taxon>
        <taxon>Araneae</taxon>
        <taxon>Araneomorphae</taxon>
        <taxon>Entelegynae</taxon>
        <taxon>Araneoidea</taxon>
        <taxon>Araneidae</taxon>
        <taxon>Caerostris</taxon>
    </lineage>
</organism>
<feature type="transmembrane region" description="Helical" evidence="1">
    <location>
        <begin position="103"/>
        <end position="122"/>
    </location>
</feature>
<keyword evidence="1" id="KW-0472">Membrane</keyword>
<evidence type="ECO:0000256" key="1">
    <source>
        <dbReference type="SAM" id="Phobius"/>
    </source>
</evidence>
<accession>A0AAV4RW44</accession>
<name>A0AAV4RW44_CAEEX</name>
<dbReference type="AlphaFoldDB" id="A0AAV4RW44"/>
<dbReference type="EMBL" id="BPLR01008591">
    <property type="protein sequence ID" value="GIY25864.1"/>
    <property type="molecule type" value="Genomic_DNA"/>
</dbReference>
<reference evidence="2 3" key="1">
    <citation type="submission" date="2021-06" db="EMBL/GenBank/DDBJ databases">
        <title>Caerostris extrusa draft genome.</title>
        <authorList>
            <person name="Kono N."/>
            <person name="Arakawa K."/>
        </authorList>
    </citation>
    <scope>NUCLEOTIDE SEQUENCE [LARGE SCALE GENOMIC DNA]</scope>
</reference>
<protein>
    <submittedName>
        <fullName evidence="2">Uncharacterized protein</fullName>
    </submittedName>
</protein>
<dbReference type="Proteomes" id="UP001054945">
    <property type="component" value="Unassembled WGS sequence"/>
</dbReference>
<proteinExistence type="predicted"/>
<comment type="caution">
    <text evidence="2">The sequence shown here is derived from an EMBL/GenBank/DDBJ whole genome shotgun (WGS) entry which is preliminary data.</text>
</comment>
<evidence type="ECO:0000313" key="2">
    <source>
        <dbReference type="EMBL" id="GIY25864.1"/>
    </source>
</evidence>
<gene>
    <name evidence="2" type="ORF">CEXT_559381</name>
</gene>
<sequence>MAMRTRGHRKCIEWHAILSLLRRYGDNEWKLPMVVFLHLHSPCRDMVIMMLYTKIEILLKYRRGALFLFNFFIECTIIDPPASIAESRESTGMVAMLTFLRHYYVDIIMLGDIMFTLLQYGIRMISFVS</sequence>
<keyword evidence="1" id="KW-0812">Transmembrane</keyword>
<keyword evidence="3" id="KW-1185">Reference proteome</keyword>
<keyword evidence="1" id="KW-1133">Transmembrane helix</keyword>
<evidence type="ECO:0000313" key="3">
    <source>
        <dbReference type="Proteomes" id="UP001054945"/>
    </source>
</evidence>